<organism evidence="1 2">
    <name type="scientific">Punica granatum</name>
    <name type="common">Pomegranate</name>
    <dbReference type="NCBI Taxonomy" id="22663"/>
    <lineage>
        <taxon>Eukaryota</taxon>
        <taxon>Viridiplantae</taxon>
        <taxon>Streptophyta</taxon>
        <taxon>Embryophyta</taxon>
        <taxon>Tracheophyta</taxon>
        <taxon>Spermatophyta</taxon>
        <taxon>Magnoliopsida</taxon>
        <taxon>eudicotyledons</taxon>
        <taxon>Gunneridae</taxon>
        <taxon>Pentapetalae</taxon>
        <taxon>rosids</taxon>
        <taxon>malvids</taxon>
        <taxon>Myrtales</taxon>
        <taxon>Lythraceae</taxon>
        <taxon>Punica</taxon>
    </lineage>
</organism>
<sequence>MDSSWVPGALVGAQEPHFEQAFGDLQLRWPDIGYSRNVVILISFEHLVITSGIKAQVLELLKISSTRFEVEKFNGMNDFELRQIEMKALLVKHSLEGALGGKSKLPTTLSLDEKIVMVLTNVDINIKYIAAEYSIGVL</sequence>
<accession>A0A2I0KEV5</accession>
<dbReference type="Proteomes" id="UP000233551">
    <property type="component" value="Unassembled WGS sequence"/>
</dbReference>
<proteinExistence type="predicted"/>
<comment type="caution">
    <text evidence="1">The sequence shown here is derived from an EMBL/GenBank/DDBJ whole genome shotgun (WGS) entry which is preliminary data.</text>
</comment>
<name>A0A2I0KEV5_PUNGR</name>
<reference evidence="1 2" key="1">
    <citation type="submission" date="2017-11" db="EMBL/GenBank/DDBJ databases">
        <title>De-novo sequencing of pomegranate (Punica granatum L.) genome.</title>
        <authorList>
            <person name="Akparov Z."/>
            <person name="Amiraslanov A."/>
            <person name="Hajiyeva S."/>
            <person name="Abbasov M."/>
            <person name="Kaur K."/>
            <person name="Hamwieh A."/>
            <person name="Solovyev V."/>
            <person name="Salamov A."/>
            <person name="Braich B."/>
            <person name="Kosarev P."/>
            <person name="Mahmoud A."/>
            <person name="Hajiyev E."/>
            <person name="Babayeva S."/>
            <person name="Izzatullayeva V."/>
            <person name="Mammadov A."/>
            <person name="Mammadov A."/>
            <person name="Sharifova S."/>
            <person name="Ojaghi J."/>
            <person name="Eynullazada K."/>
            <person name="Bayramov B."/>
            <person name="Abdulazimova A."/>
            <person name="Shahmuradov I."/>
        </authorList>
    </citation>
    <scope>NUCLEOTIDE SEQUENCE [LARGE SCALE GENOMIC DNA]</scope>
    <source>
        <strain evidence="2">cv. AG2017</strain>
        <tissue evidence="1">Leaf</tissue>
    </source>
</reference>
<evidence type="ECO:0000313" key="1">
    <source>
        <dbReference type="EMBL" id="PKI67034.1"/>
    </source>
</evidence>
<evidence type="ECO:0000313" key="2">
    <source>
        <dbReference type="Proteomes" id="UP000233551"/>
    </source>
</evidence>
<dbReference type="EMBL" id="PGOL01000645">
    <property type="protein sequence ID" value="PKI67034.1"/>
    <property type="molecule type" value="Genomic_DNA"/>
</dbReference>
<keyword evidence="2" id="KW-1185">Reference proteome</keyword>
<gene>
    <name evidence="1" type="ORF">CRG98_012572</name>
</gene>
<dbReference type="AlphaFoldDB" id="A0A2I0KEV5"/>
<protein>
    <submittedName>
        <fullName evidence="1">Uncharacterized protein</fullName>
    </submittedName>
</protein>